<feature type="domain" description="Amidohydrolase-related" evidence="3">
    <location>
        <begin position="97"/>
        <end position="386"/>
    </location>
</feature>
<dbReference type="GO" id="GO:0016787">
    <property type="term" value="F:hydrolase activity"/>
    <property type="evidence" value="ECO:0007669"/>
    <property type="project" value="InterPro"/>
</dbReference>
<dbReference type="SUPFAM" id="SSF51556">
    <property type="entry name" value="Metallo-dependent hydrolases"/>
    <property type="match status" value="1"/>
</dbReference>
<dbReference type="Proteomes" id="UP000075420">
    <property type="component" value="Unassembled WGS sequence"/>
</dbReference>
<feature type="region of interest" description="Disordered" evidence="2">
    <location>
        <begin position="51"/>
        <end position="104"/>
    </location>
</feature>
<evidence type="ECO:0000313" key="4">
    <source>
        <dbReference type="EMBL" id="KYF48404.1"/>
    </source>
</evidence>
<sequence length="392" mass="43349">MRDGYRILDADRHVIEPIDLWRTYMEPELRSHAPRYDYAYVGEGAVADRAAPPAPGGLLPLPPQPVADGRPLHHRMSARASRELALSASRRRRESGPIERPETQLEDMDREGIDVAFLYPTLGLLLLGMAPLDPPLATAYTRAYNAWLRDFCDRDPARLRGVGLMSPHDPAAMPAEVARVAALGFGAVVIRPNPVGGRTLGDPAYEPFWAACERRAIAVAVHEGTHAYLPAAGADRFHTRFALHACSHPMEQMMALLALIEGGVLERHPGLRVAFLEAGCGWLPYWLWRLDEVEYRHLAGEVAPHVPQAPSAYFRRQCFVGLEPDEPYLSEVVPRIGEDNLLFGTDYPHPDHDEGLVGQALALRERLPGDVLRKILWDNPARFYGIAAGAGG</sequence>
<feature type="compositionally biased region" description="Basic and acidic residues" evidence="2">
    <location>
        <begin position="94"/>
        <end position="103"/>
    </location>
</feature>
<dbReference type="PANTHER" id="PTHR21240:SF28">
    <property type="entry name" value="ISO-OROTATE DECARBOXYLASE (EUROFUNG)"/>
    <property type="match status" value="1"/>
</dbReference>
<dbReference type="AlphaFoldDB" id="A0A150P0M6"/>
<evidence type="ECO:0000313" key="5">
    <source>
        <dbReference type="Proteomes" id="UP000075420"/>
    </source>
</evidence>
<dbReference type="GO" id="GO:0019748">
    <property type="term" value="P:secondary metabolic process"/>
    <property type="evidence" value="ECO:0007669"/>
    <property type="project" value="TreeGrafter"/>
</dbReference>
<dbReference type="InterPro" id="IPR032465">
    <property type="entry name" value="ACMSD"/>
</dbReference>
<feature type="compositionally biased region" description="Pro residues" evidence="2">
    <location>
        <begin position="52"/>
        <end position="65"/>
    </location>
</feature>
<keyword evidence="1" id="KW-0456">Lyase</keyword>
<proteinExistence type="predicted"/>
<evidence type="ECO:0000259" key="3">
    <source>
        <dbReference type="Pfam" id="PF04909"/>
    </source>
</evidence>
<dbReference type="Gene3D" id="3.20.20.140">
    <property type="entry name" value="Metal-dependent hydrolases"/>
    <property type="match status" value="1"/>
</dbReference>
<dbReference type="Pfam" id="PF04909">
    <property type="entry name" value="Amidohydro_2"/>
    <property type="match status" value="1"/>
</dbReference>
<organism evidence="4 5">
    <name type="scientific">Sorangium cellulosum</name>
    <name type="common">Polyangium cellulosum</name>
    <dbReference type="NCBI Taxonomy" id="56"/>
    <lineage>
        <taxon>Bacteria</taxon>
        <taxon>Pseudomonadati</taxon>
        <taxon>Myxococcota</taxon>
        <taxon>Polyangia</taxon>
        <taxon>Polyangiales</taxon>
        <taxon>Polyangiaceae</taxon>
        <taxon>Sorangium</taxon>
    </lineage>
</organism>
<evidence type="ECO:0000256" key="1">
    <source>
        <dbReference type="ARBA" id="ARBA00023239"/>
    </source>
</evidence>
<protein>
    <submittedName>
        <fullName evidence="4">BarH protein</fullName>
    </submittedName>
</protein>
<gene>
    <name evidence="4" type="ORF">BE08_35000</name>
</gene>
<evidence type="ECO:0000256" key="2">
    <source>
        <dbReference type="SAM" id="MobiDB-lite"/>
    </source>
</evidence>
<dbReference type="InterPro" id="IPR032466">
    <property type="entry name" value="Metal_Hydrolase"/>
</dbReference>
<dbReference type="GO" id="GO:0005737">
    <property type="term" value="C:cytoplasm"/>
    <property type="evidence" value="ECO:0007669"/>
    <property type="project" value="TreeGrafter"/>
</dbReference>
<reference evidence="4 5" key="1">
    <citation type="submission" date="2014-02" db="EMBL/GenBank/DDBJ databases">
        <title>The small core and large imbalanced accessory genome model reveals a collaborative survival strategy of Sorangium cellulosum strains in nature.</title>
        <authorList>
            <person name="Han K."/>
            <person name="Peng R."/>
            <person name="Blom J."/>
            <person name="Li Y.-Z."/>
        </authorList>
    </citation>
    <scope>NUCLEOTIDE SEQUENCE [LARGE SCALE GENOMIC DNA]</scope>
    <source>
        <strain evidence="4 5">So0157-25</strain>
    </source>
</reference>
<accession>A0A150P0M6</accession>
<dbReference type="GO" id="GO:0016831">
    <property type="term" value="F:carboxy-lyase activity"/>
    <property type="evidence" value="ECO:0007669"/>
    <property type="project" value="InterPro"/>
</dbReference>
<comment type="caution">
    <text evidence="4">The sequence shown here is derived from an EMBL/GenBank/DDBJ whole genome shotgun (WGS) entry which is preliminary data.</text>
</comment>
<dbReference type="InterPro" id="IPR006680">
    <property type="entry name" value="Amidohydro-rel"/>
</dbReference>
<name>A0A150P0M6_SORCE</name>
<dbReference type="PANTHER" id="PTHR21240">
    <property type="entry name" value="2-AMINO-3-CARBOXYLMUCONATE-6-SEMIALDEHYDE DECARBOXYLASE"/>
    <property type="match status" value="1"/>
</dbReference>
<dbReference type="EMBL" id="JELY01003501">
    <property type="protein sequence ID" value="KYF48404.1"/>
    <property type="molecule type" value="Genomic_DNA"/>
</dbReference>